<name>A0A423TF09_PENVA</name>
<feature type="transmembrane region" description="Helical" evidence="6">
    <location>
        <begin position="179"/>
        <end position="200"/>
    </location>
</feature>
<comment type="subcellular location">
    <subcellularLocation>
        <location evidence="1">Membrane</location>
        <topology evidence="1">Multi-pass membrane protein</topology>
    </subcellularLocation>
</comment>
<dbReference type="Pfam" id="PF00999">
    <property type="entry name" value="Na_H_Exchanger"/>
    <property type="match status" value="1"/>
</dbReference>
<keyword evidence="4 6" id="KW-1133">Transmembrane helix</keyword>
<dbReference type="InterPro" id="IPR038770">
    <property type="entry name" value="Na+/solute_symporter_sf"/>
</dbReference>
<comment type="similarity">
    <text evidence="2">Belongs to the monovalent cation:proton antiporter 1 (CPA1) transporter (TC 2.A.36) family.</text>
</comment>
<evidence type="ECO:0000256" key="1">
    <source>
        <dbReference type="ARBA" id="ARBA00004141"/>
    </source>
</evidence>
<feature type="transmembrane region" description="Helical" evidence="6">
    <location>
        <begin position="340"/>
        <end position="357"/>
    </location>
</feature>
<sequence>MSNGMRSTELAVVVDSSHNLDGQVIEEQISSADKITYESGSASLKYVFDCWPPHGIVGRCLTWTLLVLLGWGAAIAIIGISALPGGNIFSLMCLFCIAVLGGQLATLAKLPSLMDKEWSSALRNIALVVILLRAGLGLDPAALKELSFMVLRLAFTPCIVETVTVATVTHLLLGFPWLWGLMLGFILSAVTPAVIVPCMIKLSEEGYGMDKGIPTLVIAASSVDDVLAISGFGVLMGITFAEGSLWWIILKGPIEVVMGLVYGLGVGALFWVLPNIEERSAQNLRFFLLGCAGLLAVFGSQMAQFGGAGALGCLVMAFVAGIGWRRQGMSEDNNPVDDKLLIMWELFQPFLFSLIGAEIQVSELDIGTVGWGLVTLAIGLVFRMATSFLVVMGGNLNIKERIFVALAWVPKATVQAAIGSQALDFAEKSGAGPEIVRLGEQVLTITVLVILITAPLGAVAIMLSAPKLLSKGKTKDTLDLPDGLPDP</sequence>
<keyword evidence="5 6" id="KW-0472">Membrane</keyword>
<gene>
    <name evidence="8" type="ORF">C7M84_006365</name>
</gene>
<reference evidence="8 9" key="1">
    <citation type="submission" date="2018-04" db="EMBL/GenBank/DDBJ databases">
        <authorList>
            <person name="Zhang X."/>
            <person name="Yuan J."/>
            <person name="Li F."/>
            <person name="Xiang J."/>
        </authorList>
    </citation>
    <scope>NUCLEOTIDE SEQUENCE [LARGE SCALE GENOMIC DNA]</scope>
    <source>
        <tissue evidence="8">Muscle</tissue>
    </source>
</reference>
<evidence type="ECO:0000256" key="6">
    <source>
        <dbReference type="SAM" id="Phobius"/>
    </source>
</evidence>
<feature type="transmembrane region" description="Helical" evidence="6">
    <location>
        <begin position="305"/>
        <end position="324"/>
    </location>
</feature>
<feature type="domain" description="Cation/H+ exchanger transmembrane" evidence="7">
    <location>
        <begin position="108"/>
        <end position="456"/>
    </location>
</feature>
<dbReference type="EMBL" id="QCYY01001811">
    <property type="protein sequence ID" value="ROT75079.1"/>
    <property type="molecule type" value="Genomic_DNA"/>
</dbReference>
<keyword evidence="3 6" id="KW-0812">Transmembrane</keyword>
<dbReference type="InterPro" id="IPR051843">
    <property type="entry name" value="CPA1_transporter"/>
</dbReference>
<feature type="transmembrane region" description="Helical" evidence="6">
    <location>
        <begin position="61"/>
        <end position="81"/>
    </location>
</feature>
<feature type="transmembrane region" description="Helical" evidence="6">
    <location>
        <begin position="150"/>
        <end position="173"/>
    </location>
</feature>
<keyword evidence="9" id="KW-1185">Reference proteome</keyword>
<dbReference type="PANTHER" id="PTHR31102:SF1">
    <property type="entry name" value="CATION_H+ EXCHANGER DOMAIN-CONTAINING PROTEIN"/>
    <property type="match status" value="1"/>
</dbReference>
<protein>
    <submittedName>
        <fullName evidence="8">Putative mitochondrial sodium/hydrogen exchanger 9B2-like</fullName>
    </submittedName>
</protein>
<organism evidence="8 9">
    <name type="scientific">Penaeus vannamei</name>
    <name type="common">Whiteleg shrimp</name>
    <name type="synonym">Litopenaeus vannamei</name>
    <dbReference type="NCBI Taxonomy" id="6689"/>
    <lineage>
        <taxon>Eukaryota</taxon>
        <taxon>Metazoa</taxon>
        <taxon>Ecdysozoa</taxon>
        <taxon>Arthropoda</taxon>
        <taxon>Crustacea</taxon>
        <taxon>Multicrustacea</taxon>
        <taxon>Malacostraca</taxon>
        <taxon>Eumalacostraca</taxon>
        <taxon>Eucarida</taxon>
        <taxon>Decapoda</taxon>
        <taxon>Dendrobranchiata</taxon>
        <taxon>Penaeoidea</taxon>
        <taxon>Penaeidae</taxon>
        <taxon>Penaeus</taxon>
    </lineage>
</organism>
<dbReference type="AlphaFoldDB" id="A0A423TF09"/>
<evidence type="ECO:0000259" key="7">
    <source>
        <dbReference type="Pfam" id="PF00999"/>
    </source>
</evidence>
<dbReference type="GO" id="GO:1902600">
    <property type="term" value="P:proton transmembrane transport"/>
    <property type="evidence" value="ECO:0007669"/>
    <property type="project" value="InterPro"/>
</dbReference>
<proteinExistence type="inferred from homology"/>
<feature type="transmembrane region" description="Helical" evidence="6">
    <location>
        <begin position="212"/>
        <end position="238"/>
    </location>
</feature>
<evidence type="ECO:0000313" key="9">
    <source>
        <dbReference type="Proteomes" id="UP000283509"/>
    </source>
</evidence>
<reference evidence="8 9" key="2">
    <citation type="submission" date="2019-01" db="EMBL/GenBank/DDBJ databases">
        <title>The decoding of complex shrimp genome reveals the adaptation for benthos swimmer, frequently molting mechanism and breeding impact on genome.</title>
        <authorList>
            <person name="Sun Y."/>
            <person name="Gao Y."/>
            <person name="Yu Y."/>
        </authorList>
    </citation>
    <scope>NUCLEOTIDE SEQUENCE [LARGE SCALE GENOMIC DNA]</scope>
    <source>
        <tissue evidence="8">Muscle</tissue>
    </source>
</reference>
<evidence type="ECO:0000313" key="8">
    <source>
        <dbReference type="EMBL" id="ROT75079.1"/>
    </source>
</evidence>
<accession>A0A423TF09</accession>
<evidence type="ECO:0000256" key="5">
    <source>
        <dbReference type="ARBA" id="ARBA00023136"/>
    </source>
</evidence>
<evidence type="ECO:0000256" key="4">
    <source>
        <dbReference type="ARBA" id="ARBA00022989"/>
    </source>
</evidence>
<dbReference type="Gene3D" id="1.20.1530.20">
    <property type="match status" value="1"/>
</dbReference>
<dbReference type="OrthoDB" id="423807at2759"/>
<evidence type="ECO:0000256" key="3">
    <source>
        <dbReference type="ARBA" id="ARBA00022692"/>
    </source>
</evidence>
<feature type="transmembrane region" description="Helical" evidence="6">
    <location>
        <begin position="88"/>
        <end position="108"/>
    </location>
</feature>
<evidence type="ECO:0000256" key="2">
    <source>
        <dbReference type="ARBA" id="ARBA00007367"/>
    </source>
</evidence>
<dbReference type="InterPro" id="IPR006153">
    <property type="entry name" value="Cation/H_exchanger_TM"/>
</dbReference>
<feature type="transmembrane region" description="Helical" evidence="6">
    <location>
        <begin position="283"/>
        <end position="299"/>
    </location>
</feature>
<feature type="transmembrane region" description="Helical" evidence="6">
    <location>
        <begin position="443"/>
        <end position="465"/>
    </location>
</feature>
<dbReference type="Proteomes" id="UP000283509">
    <property type="component" value="Unassembled WGS sequence"/>
</dbReference>
<feature type="transmembrane region" description="Helical" evidence="6">
    <location>
        <begin position="120"/>
        <end position="138"/>
    </location>
</feature>
<feature type="transmembrane region" description="Helical" evidence="6">
    <location>
        <begin position="244"/>
        <end position="271"/>
    </location>
</feature>
<comment type="caution">
    <text evidence="8">The sequence shown here is derived from an EMBL/GenBank/DDBJ whole genome shotgun (WGS) entry which is preliminary data.</text>
</comment>
<feature type="transmembrane region" description="Helical" evidence="6">
    <location>
        <begin position="369"/>
        <end position="391"/>
    </location>
</feature>
<dbReference type="GO" id="GO:0016020">
    <property type="term" value="C:membrane"/>
    <property type="evidence" value="ECO:0007669"/>
    <property type="project" value="UniProtKB-SubCell"/>
</dbReference>
<dbReference type="GO" id="GO:0015297">
    <property type="term" value="F:antiporter activity"/>
    <property type="evidence" value="ECO:0007669"/>
    <property type="project" value="InterPro"/>
</dbReference>
<dbReference type="PANTHER" id="PTHR31102">
    <property type="match status" value="1"/>
</dbReference>